<organism evidence="1 2">
    <name type="scientific">Lactobacillus taiwanensis</name>
    <dbReference type="NCBI Taxonomy" id="508451"/>
    <lineage>
        <taxon>Bacteria</taxon>
        <taxon>Bacillati</taxon>
        <taxon>Bacillota</taxon>
        <taxon>Bacilli</taxon>
        <taxon>Lactobacillales</taxon>
        <taxon>Lactobacillaceae</taxon>
        <taxon>Lactobacillus</taxon>
    </lineage>
</organism>
<accession>A0A256LI58</accession>
<reference evidence="1 2" key="2">
    <citation type="submission" date="2017-09" db="EMBL/GenBank/DDBJ databases">
        <title>Tripartite evolution among Lactobacillus johnsonii, Lactobacillus taiwanensis, Lactobacillus reuteri and their rodent host.</title>
        <authorList>
            <person name="Wang T."/>
            <person name="Knowles S."/>
            <person name="Cheng C."/>
        </authorList>
    </citation>
    <scope>NUCLEOTIDE SEQUENCE [LARGE SCALE GENOMIC DNA]</scope>
    <source>
        <strain evidence="1 2">609q</strain>
    </source>
</reference>
<dbReference type="Proteomes" id="UP000215828">
    <property type="component" value="Unassembled WGS sequence"/>
</dbReference>
<name>A0A256LI58_9LACO</name>
<protein>
    <recommendedName>
        <fullName evidence="3">SIR2-like domain-containing protein</fullName>
    </recommendedName>
</protein>
<gene>
    <name evidence="1" type="ORF">CBF70_02205</name>
</gene>
<sequence length="89" mass="10608">MWIKDTLVNHDTAIELYKEKNGISQPKWNVLINYYHFIDNLVEFLNLEGYDKPKRANIFTTNYDSIFELIFDLISLNKRLVYFNDGSRG</sequence>
<evidence type="ECO:0008006" key="3">
    <source>
        <dbReference type="Google" id="ProtNLM"/>
    </source>
</evidence>
<reference evidence="1 2" key="1">
    <citation type="submission" date="2017-04" db="EMBL/GenBank/DDBJ databases">
        <authorList>
            <person name="Afonso C.L."/>
            <person name="Miller P.J."/>
            <person name="Scott M.A."/>
            <person name="Spackman E."/>
            <person name="Goraichik I."/>
            <person name="Dimitrov K.M."/>
            <person name="Suarez D.L."/>
            <person name="Swayne D.E."/>
        </authorList>
    </citation>
    <scope>NUCLEOTIDE SEQUENCE [LARGE SCALE GENOMIC DNA]</scope>
    <source>
        <strain evidence="1 2">609q</strain>
    </source>
</reference>
<proteinExistence type="predicted"/>
<evidence type="ECO:0000313" key="1">
    <source>
        <dbReference type="EMBL" id="OYR92863.1"/>
    </source>
</evidence>
<comment type="caution">
    <text evidence="1">The sequence shown here is derived from an EMBL/GenBank/DDBJ whole genome shotgun (WGS) entry which is preliminary data.</text>
</comment>
<feature type="non-terminal residue" evidence="1">
    <location>
        <position position="89"/>
    </location>
</feature>
<dbReference type="AlphaFoldDB" id="A0A256LI58"/>
<dbReference type="EMBL" id="NGNX01000006">
    <property type="protein sequence ID" value="OYR92863.1"/>
    <property type="molecule type" value="Genomic_DNA"/>
</dbReference>
<evidence type="ECO:0000313" key="2">
    <source>
        <dbReference type="Proteomes" id="UP000215828"/>
    </source>
</evidence>